<evidence type="ECO:0000313" key="2">
    <source>
        <dbReference type="EMBL" id="TKW67976.1"/>
    </source>
</evidence>
<protein>
    <submittedName>
        <fullName evidence="2">DUF192 domain-containing protein</fullName>
    </submittedName>
</protein>
<dbReference type="PANTHER" id="PTHR37953:SF1">
    <property type="entry name" value="UPF0127 PROTEIN MJ1496"/>
    <property type="match status" value="1"/>
</dbReference>
<accession>A0A533I949</accession>
<keyword evidence="1" id="KW-0732">Signal</keyword>
<dbReference type="EMBL" id="VAFL01000002">
    <property type="protein sequence ID" value="TKW67976.1"/>
    <property type="molecule type" value="Genomic_DNA"/>
</dbReference>
<dbReference type="InterPro" id="IPR003795">
    <property type="entry name" value="DUF192"/>
</dbReference>
<comment type="caution">
    <text evidence="2">The sequence shown here is derived from an EMBL/GenBank/DDBJ whole genome shotgun (WGS) entry which is preliminary data.</text>
</comment>
<evidence type="ECO:0000313" key="3">
    <source>
        <dbReference type="Proteomes" id="UP000315344"/>
    </source>
</evidence>
<dbReference type="Gene3D" id="2.60.120.1140">
    <property type="entry name" value="Protein of unknown function DUF192"/>
    <property type="match status" value="1"/>
</dbReference>
<proteinExistence type="predicted"/>
<feature type="signal peptide" evidence="1">
    <location>
        <begin position="1"/>
        <end position="28"/>
    </location>
</feature>
<dbReference type="Pfam" id="PF02643">
    <property type="entry name" value="DUF192"/>
    <property type="match status" value="1"/>
</dbReference>
<dbReference type="InterPro" id="IPR038695">
    <property type="entry name" value="Saro_0823-like_sf"/>
</dbReference>
<feature type="chain" id="PRO_5022142516" evidence="1">
    <location>
        <begin position="29"/>
        <end position="168"/>
    </location>
</feature>
<gene>
    <name evidence="2" type="ORF">DI616_02360</name>
</gene>
<sequence>MKAFALFSCRAFGLGVLATFGLVGSAAASQCRPDLALFPDANVRIAVEVADEPAERAKGLMFRKELPAMTGMLFIYESPRPASFWMKNTLIPLDMIFMDERGTIRHIHPSAVPLDLTPVPGNLPGDADPNRLMVLEIAGGEAERLGLKKGMGMAFPALDQDQAVEPCQ</sequence>
<organism evidence="2 3">
    <name type="scientific">Paracoccus denitrificans</name>
    <dbReference type="NCBI Taxonomy" id="266"/>
    <lineage>
        <taxon>Bacteria</taxon>
        <taxon>Pseudomonadati</taxon>
        <taxon>Pseudomonadota</taxon>
        <taxon>Alphaproteobacteria</taxon>
        <taxon>Rhodobacterales</taxon>
        <taxon>Paracoccaceae</taxon>
        <taxon>Paracoccus</taxon>
    </lineage>
</organism>
<evidence type="ECO:0000256" key="1">
    <source>
        <dbReference type="SAM" id="SignalP"/>
    </source>
</evidence>
<dbReference type="PANTHER" id="PTHR37953">
    <property type="entry name" value="UPF0127 PROTEIN MJ1496"/>
    <property type="match status" value="1"/>
</dbReference>
<reference evidence="2 3" key="1">
    <citation type="journal article" date="2017" name="Nat. Commun.">
        <title>In situ click chemistry generation of cyclooxygenase-2 inhibitors.</title>
        <authorList>
            <person name="Bhardwaj A."/>
            <person name="Kaur J."/>
            <person name="Wuest M."/>
            <person name="Wuest F."/>
        </authorList>
    </citation>
    <scope>NUCLEOTIDE SEQUENCE [LARGE SCALE GENOMIC DNA]</scope>
    <source>
        <strain evidence="2">S2_012_000_R3_94</strain>
    </source>
</reference>
<dbReference type="AlphaFoldDB" id="A0A533I949"/>
<name>A0A533I949_PARDE</name>
<dbReference type="Proteomes" id="UP000315344">
    <property type="component" value="Unassembled WGS sequence"/>
</dbReference>